<keyword evidence="3" id="KW-1185">Reference proteome</keyword>
<comment type="caution">
    <text evidence="2">The sequence shown here is derived from an EMBL/GenBank/DDBJ whole genome shotgun (WGS) entry which is preliminary data.</text>
</comment>
<accession>A0A4Q7DIK1</accession>
<dbReference type="EMBL" id="SCFB01000006">
    <property type="protein sequence ID" value="RZI45804.1"/>
    <property type="molecule type" value="Genomic_DNA"/>
</dbReference>
<reference evidence="2 3" key="1">
    <citation type="submission" date="2018-10" db="EMBL/GenBank/DDBJ databases">
        <title>An updated phylogeny of the Alphaproteobacteria reveals that the parasitic Rickettsiales and Holosporales have independent origins.</title>
        <authorList>
            <person name="Munoz-Gomez S.A."/>
            <person name="Hess S."/>
            <person name="Burger G."/>
            <person name="Lang B.F."/>
            <person name="Susko E."/>
            <person name="Slamovits C.H."/>
            <person name="Roger A.J."/>
        </authorList>
    </citation>
    <scope>NUCLEOTIDE SEQUENCE [LARGE SCALE GENOMIC DNA]</scope>
    <source>
        <strain evidence="2">HOLO01</strain>
    </source>
</reference>
<protein>
    <recommendedName>
        <fullName evidence="4">Lytic transglycosylase MltA domain-containing protein</fullName>
    </recommendedName>
</protein>
<name>A0A4Q7DIK1_9PROT</name>
<evidence type="ECO:0000256" key="1">
    <source>
        <dbReference type="SAM" id="SignalP"/>
    </source>
</evidence>
<keyword evidence="1" id="KW-0732">Signal</keyword>
<evidence type="ECO:0000313" key="3">
    <source>
        <dbReference type="Proteomes" id="UP000293550"/>
    </source>
</evidence>
<evidence type="ECO:0000313" key="2">
    <source>
        <dbReference type="EMBL" id="RZI45804.1"/>
    </source>
</evidence>
<organism evidence="2 3">
    <name type="scientific">Candidatus Finniella inopinata</name>
    <dbReference type="NCBI Taxonomy" id="1696036"/>
    <lineage>
        <taxon>Bacteria</taxon>
        <taxon>Pseudomonadati</taxon>
        <taxon>Pseudomonadota</taxon>
        <taxon>Alphaproteobacteria</taxon>
        <taxon>Holosporales</taxon>
        <taxon>Candidatus Paracaedibacteraceae</taxon>
        <taxon>Candidatus Finniella</taxon>
    </lineage>
</organism>
<evidence type="ECO:0008006" key="4">
    <source>
        <dbReference type="Google" id="ProtNLM"/>
    </source>
</evidence>
<proteinExistence type="predicted"/>
<sequence length="326" mass="36365">MKTFKILAMGLFFGLPQIYEAAASCAAEPSATQEDYNRYCAGVLSRTYRAMNENNNFSVKPSTQSAYWETKTLLGNPFIVKKRGIPLSAALADLTKKESKTEFECMTAQQIGFWNVLSSATLDNSITELERDESFFLPLISSPGLSPFEAYASARGFWFREGTFNVGPHPVDMQEEWSKIQAFKSNLTKLELLLDCVDPVQQDENSLPYQTVLGGTIYLPNVEGITGPARGENLVCVDDKAGLHYGYGPFFKDGPKTLSAIGKELETYARTQDSTGYFKKMIAPLQTLKAEGKIQKMKDGTHPLQYHIIREACCYFKMPEGWKAPS</sequence>
<dbReference type="AlphaFoldDB" id="A0A4Q7DIK1"/>
<feature type="chain" id="PRO_5020213799" description="Lytic transglycosylase MltA domain-containing protein" evidence="1">
    <location>
        <begin position="22"/>
        <end position="326"/>
    </location>
</feature>
<dbReference type="Proteomes" id="UP000293550">
    <property type="component" value="Unassembled WGS sequence"/>
</dbReference>
<dbReference type="RefSeq" id="WP_130154058.1">
    <property type="nucleotide sequence ID" value="NZ_SCFB01000006.1"/>
</dbReference>
<gene>
    <name evidence="2" type="ORF">EQU50_05050</name>
</gene>
<feature type="signal peptide" evidence="1">
    <location>
        <begin position="1"/>
        <end position="21"/>
    </location>
</feature>